<organism evidence="6 7">
    <name type="scientific">Aerosakkonema funiforme FACHB-1375</name>
    <dbReference type="NCBI Taxonomy" id="2949571"/>
    <lineage>
        <taxon>Bacteria</taxon>
        <taxon>Bacillati</taxon>
        <taxon>Cyanobacteriota</taxon>
        <taxon>Cyanophyceae</taxon>
        <taxon>Oscillatoriophycideae</taxon>
        <taxon>Aerosakkonematales</taxon>
        <taxon>Aerosakkonemataceae</taxon>
        <taxon>Aerosakkonema</taxon>
    </lineage>
</organism>
<feature type="repeat" description="WD" evidence="4">
    <location>
        <begin position="442"/>
        <end position="483"/>
    </location>
</feature>
<dbReference type="PRINTS" id="PR00320">
    <property type="entry name" value="GPROTEINBRPT"/>
</dbReference>
<feature type="repeat" description="WD" evidence="4">
    <location>
        <begin position="315"/>
        <end position="358"/>
    </location>
</feature>
<dbReference type="RefSeq" id="WP_190467668.1">
    <property type="nucleotide sequence ID" value="NZ_JACJPW010000054.1"/>
</dbReference>
<evidence type="ECO:0000256" key="4">
    <source>
        <dbReference type="PROSITE-ProRule" id="PRU00221"/>
    </source>
</evidence>
<proteinExistence type="predicted"/>
<dbReference type="SMART" id="SM00320">
    <property type="entry name" value="WD40"/>
    <property type="match status" value="7"/>
</dbReference>
<dbReference type="SUPFAM" id="SSF50978">
    <property type="entry name" value="WD40 repeat-like"/>
    <property type="match status" value="1"/>
</dbReference>
<dbReference type="PROSITE" id="PS50082">
    <property type="entry name" value="WD_REPEATS_2"/>
    <property type="match status" value="7"/>
</dbReference>
<evidence type="ECO:0000256" key="3">
    <source>
        <dbReference type="ARBA" id="ARBA00022786"/>
    </source>
</evidence>
<dbReference type="AlphaFoldDB" id="A0A926ZHU0"/>
<accession>A0A926ZHU0</accession>
<dbReference type="Gene3D" id="2.130.10.10">
    <property type="entry name" value="YVTN repeat-like/Quinoprotein amine dehydrogenase"/>
    <property type="match status" value="3"/>
</dbReference>
<dbReference type="Pfam" id="PF00400">
    <property type="entry name" value="WD40"/>
    <property type="match status" value="7"/>
</dbReference>
<dbReference type="InterPro" id="IPR024983">
    <property type="entry name" value="CHAT_dom"/>
</dbReference>
<keyword evidence="1 4" id="KW-0853">WD repeat</keyword>
<feature type="repeat" description="WD" evidence="4">
    <location>
        <begin position="484"/>
        <end position="525"/>
    </location>
</feature>
<evidence type="ECO:0000259" key="5">
    <source>
        <dbReference type="Pfam" id="PF12770"/>
    </source>
</evidence>
<dbReference type="GO" id="GO:0000209">
    <property type="term" value="P:protein polyubiquitination"/>
    <property type="evidence" value="ECO:0007669"/>
    <property type="project" value="TreeGrafter"/>
</dbReference>
<dbReference type="InterPro" id="IPR020472">
    <property type="entry name" value="WD40_PAC1"/>
</dbReference>
<evidence type="ECO:0000313" key="6">
    <source>
        <dbReference type="EMBL" id="MBD2183410.1"/>
    </source>
</evidence>
<dbReference type="Proteomes" id="UP000641646">
    <property type="component" value="Unassembled WGS sequence"/>
</dbReference>
<sequence length="560" mass="61326">MKILILASNPRKDLNLDREIRDLKRAIENSRHREEFEVVDELAVRVGDLQELLHKHQPQIVHFCGHGSGGQGLVFESDMGREHWVSTDALSNLFRLFSSSVECVLLNACYSEEQAGAIVDHINYVIGMNQEIRDDAAIAFSKGFYRALGYACSIELAYEFGCNAIQLEISGSSLVRSAVSEAERKLGVANMVAKTLIPEHLKPILKTKPSIINNNQTLSQEKRAEIQLDIDKSLAAGSKVELCRDRNINFVLTQTLSDAKGTIWCCAISPNGQLVAASSGPIPGGLQIGWMTVPTVSDNTIRIWNIESGKLIHSISGYGKDFPSLAFGSSADYQILAGGSGDNTIKFWDVKTWRELLTLVGHSEWVDVVAFAPNGTILASGSNDGTIKIWDVQTGYELVTLPEHQGLVDSIAFSPDGAILASCSGDKITLWDVQKSRLLHTFSGHTGSVRSVAFSPSSQILASGSNDKTIKLWHLETKQELHTLYGHSKEVQSVAFMPNSNILASGSWDNTIRIWSVDSGRCLNTLFGHNNVIYSVVFSSDGQILVSGSADTTVKIWKHR</sequence>
<dbReference type="InterPro" id="IPR001680">
    <property type="entry name" value="WD40_rpt"/>
</dbReference>
<dbReference type="PROSITE" id="PS50294">
    <property type="entry name" value="WD_REPEATS_REGION"/>
    <property type="match status" value="4"/>
</dbReference>
<feature type="repeat" description="WD" evidence="4">
    <location>
        <begin position="401"/>
        <end position="441"/>
    </location>
</feature>
<feature type="repeat" description="WD" evidence="4">
    <location>
        <begin position="359"/>
        <end position="400"/>
    </location>
</feature>
<comment type="caution">
    <text evidence="6">The sequence shown here is derived from an EMBL/GenBank/DDBJ whole genome shotgun (WGS) entry which is preliminary data.</text>
</comment>
<keyword evidence="7" id="KW-1185">Reference proteome</keyword>
<reference evidence="6" key="1">
    <citation type="journal article" date="2015" name="ISME J.">
        <title>Draft Genome Sequence of Streptomyces incarnatus NRRL8089, which Produces the Nucleoside Antibiotic Sinefungin.</title>
        <authorList>
            <person name="Oshima K."/>
            <person name="Hattori M."/>
            <person name="Shimizu H."/>
            <person name="Fukuda K."/>
            <person name="Nemoto M."/>
            <person name="Inagaki K."/>
            <person name="Tamura T."/>
        </authorList>
    </citation>
    <scope>NUCLEOTIDE SEQUENCE</scope>
    <source>
        <strain evidence="6">FACHB-1375</strain>
    </source>
</reference>
<dbReference type="InterPro" id="IPR019775">
    <property type="entry name" value="WD40_repeat_CS"/>
</dbReference>
<keyword evidence="2" id="KW-0677">Repeat</keyword>
<dbReference type="InterPro" id="IPR036322">
    <property type="entry name" value="WD40_repeat_dom_sf"/>
</dbReference>
<name>A0A926ZHU0_9CYAN</name>
<keyword evidence="3" id="KW-0833">Ubl conjugation pathway</keyword>
<dbReference type="InterPro" id="IPR051983">
    <property type="entry name" value="WSB_SOCS-box_domain"/>
</dbReference>
<reference evidence="6" key="2">
    <citation type="submission" date="2020-08" db="EMBL/GenBank/DDBJ databases">
        <authorList>
            <person name="Chen M."/>
            <person name="Teng W."/>
            <person name="Zhao L."/>
            <person name="Hu C."/>
            <person name="Zhou Y."/>
            <person name="Han B."/>
            <person name="Song L."/>
            <person name="Shu W."/>
        </authorList>
    </citation>
    <scope>NUCLEOTIDE SEQUENCE</scope>
    <source>
        <strain evidence="6">FACHB-1375</strain>
    </source>
</reference>
<evidence type="ECO:0000313" key="7">
    <source>
        <dbReference type="Proteomes" id="UP000641646"/>
    </source>
</evidence>
<dbReference type="PANTHER" id="PTHR15622">
    <property type="entry name" value="WD40 REPEAT PROTEIN"/>
    <property type="match status" value="1"/>
</dbReference>
<dbReference type="CDD" id="cd00200">
    <property type="entry name" value="WD40"/>
    <property type="match status" value="1"/>
</dbReference>
<dbReference type="InterPro" id="IPR015943">
    <property type="entry name" value="WD40/YVTN_repeat-like_dom_sf"/>
</dbReference>
<dbReference type="EMBL" id="JACJPW010000054">
    <property type="protein sequence ID" value="MBD2183410.1"/>
    <property type="molecule type" value="Genomic_DNA"/>
</dbReference>
<feature type="repeat" description="WD" evidence="4">
    <location>
        <begin position="298"/>
        <end position="314"/>
    </location>
</feature>
<dbReference type="PANTHER" id="PTHR15622:SF2">
    <property type="entry name" value="U4_U6 SMALL NUCLEAR RIBONUCLEOPROTEIN PRP4"/>
    <property type="match status" value="1"/>
</dbReference>
<protein>
    <submittedName>
        <fullName evidence="6">CHAT domain-containing protein</fullName>
    </submittedName>
</protein>
<dbReference type="PROSITE" id="PS00678">
    <property type="entry name" value="WD_REPEATS_1"/>
    <property type="match status" value="2"/>
</dbReference>
<feature type="domain" description="CHAT" evidence="5">
    <location>
        <begin position="45"/>
        <end position="148"/>
    </location>
</feature>
<dbReference type="Pfam" id="PF12770">
    <property type="entry name" value="CHAT"/>
    <property type="match status" value="1"/>
</dbReference>
<evidence type="ECO:0000256" key="1">
    <source>
        <dbReference type="ARBA" id="ARBA00022574"/>
    </source>
</evidence>
<evidence type="ECO:0000256" key="2">
    <source>
        <dbReference type="ARBA" id="ARBA00022737"/>
    </source>
</evidence>
<feature type="repeat" description="WD" evidence="4">
    <location>
        <begin position="526"/>
        <end position="560"/>
    </location>
</feature>
<gene>
    <name evidence="6" type="ORF">H6G03_20500</name>
</gene>